<proteinExistence type="predicted"/>
<dbReference type="KEGG" id="hadh:FRZ61_00660"/>
<organism evidence="3 4">
    <name type="scientific">Hypericibacter adhaerens</name>
    <dbReference type="NCBI Taxonomy" id="2602016"/>
    <lineage>
        <taxon>Bacteria</taxon>
        <taxon>Pseudomonadati</taxon>
        <taxon>Pseudomonadota</taxon>
        <taxon>Alphaproteobacteria</taxon>
        <taxon>Rhodospirillales</taxon>
        <taxon>Dongiaceae</taxon>
        <taxon>Hypericibacter</taxon>
    </lineage>
</organism>
<keyword evidence="1" id="KW-0175">Coiled coil</keyword>
<name>A0A5J6MR47_9PROT</name>
<keyword evidence="2" id="KW-1133">Transmembrane helix</keyword>
<gene>
    <name evidence="3" type="ORF">FRZ61_00660</name>
</gene>
<keyword evidence="4" id="KW-1185">Reference proteome</keyword>
<keyword evidence="2" id="KW-0472">Membrane</keyword>
<sequence>MDIARRLDDIGKPAWIGVMVLGFILFWPVGLGILAYLIWSGRMGGWRRDFEDMGKARGRWYGMGGGGCGWRRSASSGNHAFDEYRAETLRRLEEEEREFREFLDRLRQAKDKAEFDQFMADRARRAQGPDAQPQS</sequence>
<reference evidence="3 4" key="1">
    <citation type="submission" date="2019-08" db="EMBL/GenBank/DDBJ databases">
        <title>Hyperibacter terrae gen. nov., sp. nov. and Hyperibacter viscosus sp. nov., two new members in the family Rhodospirillaceae isolated from the rhizosphere of Hypericum perforatum.</title>
        <authorList>
            <person name="Noviana Z."/>
        </authorList>
    </citation>
    <scope>NUCLEOTIDE SEQUENCE [LARGE SCALE GENOMIC DNA]</scope>
    <source>
        <strain evidence="3 4">R5959</strain>
    </source>
</reference>
<feature type="transmembrane region" description="Helical" evidence="2">
    <location>
        <begin position="14"/>
        <end position="39"/>
    </location>
</feature>
<evidence type="ECO:0000256" key="1">
    <source>
        <dbReference type="SAM" id="Coils"/>
    </source>
</evidence>
<protein>
    <recommendedName>
        <fullName evidence="5">DUF2852 domain-containing protein</fullName>
    </recommendedName>
</protein>
<dbReference type="AlphaFoldDB" id="A0A5J6MR47"/>
<evidence type="ECO:0008006" key="5">
    <source>
        <dbReference type="Google" id="ProtNLM"/>
    </source>
</evidence>
<dbReference type="Proteomes" id="UP000325797">
    <property type="component" value="Chromosome"/>
</dbReference>
<evidence type="ECO:0000313" key="3">
    <source>
        <dbReference type="EMBL" id="QEX20152.1"/>
    </source>
</evidence>
<feature type="coiled-coil region" evidence="1">
    <location>
        <begin position="85"/>
        <end position="112"/>
    </location>
</feature>
<dbReference type="RefSeq" id="WP_151114418.1">
    <property type="nucleotide sequence ID" value="NZ_CP042582.1"/>
</dbReference>
<dbReference type="Pfam" id="PF11014">
    <property type="entry name" value="DUF2852"/>
    <property type="match status" value="1"/>
</dbReference>
<dbReference type="OrthoDB" id="9806878at2"/>
<accession>A0A5J6MR47</accession>
<keyword evidence="2" id="KW-0812">Transmembrane</keyword>
<evidence type="ECO:0000256" key="2">
    <source>
        <dbReference type="SAM" id="Phobius"/>
    </source>
</evidence>
<evidence type="ECO:0000313" key="4">
    <source>
        <dbReference type="Proteomes" id="UP000325797"/>
    </source>
</evidence>
<dbReference type="InterPro" id="IPR021273">
    <property type="entry name" value="DUF2852"/>
</dbReference>
<dbReference type="EMBL" id="CP042582">
    <property type="protein sequence ID" value="QEX20152.1"/>
    <property type="molecule type" value="Genomic_DNA"/>
</dbReference>